<evidence type="ECO:0000313" key="1">
    <source>
        <dbReference type="EMBL" id="SEE03956.1"/>
    </source>
</evidence>
<reference evidence="1 2" key="1">
    <citation type="submission" date="2016-10" db="EMBL/GenBank/DDBJ databases">
        <authorList>
            <person name="de Groot N.N."/>
        </authorList>
    </citation>
    <scope>NUCLEOTIDE SEQUENCE [LARGE SCALE GENOMIC DNA]</scope>
    <source>
        <strain evidence="1 2">GAS522</strain>
    </source>
</reference>
<dbReference type="RefSeq" id="WP_074826891.1">
    <property type="nucleotide sequence ID" value="NZ_FNTI01000001.1"/>
</dbReference>
<evidence type="ECO:0000313" key="2">
    <source>
        <dbReference type="Proteomes" id="UP000183208"/>
    </source>
</evidence>
<protein>
    <submittedName>
        <fullName evidence="1">TIGR03809 family protein</fullName>
    </submittedName>
</protein>
<dbReference type="OrthoDB" id="8127035at2"/>
<dbReference type="NCBIfam" id="TIGR03809">
    <property type="entry name" value="TIGR03809 family protein"/>
    <property type="match status" value="1"/>
</dbReference>
<organism evidence="1 2">
    <name type="scientific">Bradyrhizobium lablabi</name>
    <dbReference type="NCBI Taxonomy" id="722472"/>
    <lineage>
        <taxon>Bacteria</taxon>
        <taxon>Pseudomonadati</taxon>
        <taxon>Pseudomonadota</taxon>
        <taxon>Alphaproteobacteria</taxon>
        <taxon>Hyphomicrobiales</taxon>
        <taxon>Nitrobacteraceae</taxon>
        <taxon>Bradyrhizobium</taxon>
    </lineage>
</organism>
<dbReference type="EMBL" id="FNTI01000001">
    <property type="protein sequence ID" value="SEE03956.1"/>
    <property type="molecule type" value="Genomic_DNA"/>
</dbReference>
<accession>A0A1M7F6B2</accession>
<dbReference type="Proteomes" id="UP000183208">
    <property type="component" value="Unassembled WGS sequence"/>
</dbReference>
<dbReference type="InterPro" id="IPR022268">
    <property type="entry name" value="CHP03809"/>
</dbReference>
<name>A0A1M7F6B2_9BRAD</name>
<proteinExistence type="predicted"/>
<dbReference type="AlphaFoldDB" id="A0A1M7F6B2"/>
<sequence>MTHLRDVASGRDTVARWCNLAERRLEYLTDLFETGRWRRFHTERAFLENIQEAKAAVETWRDLMAREAAPDHLAIDLSGLRGKRPAVPRHDEIGEQAALLPSEPAPIVVEPLREIPHDVLVALEIQLLDTDETSSVSDAPDFDDMTLPPLDLDRIQERYPLLRNAL</sequence>
<gene>
    <name evidence="1" type="ORF">SAMN05444171_6055</name>
</gene>